<evidence type="ECO:0000313" key="2">
    <source>
        <dbReference type="Proteomes" id="UP000440498"/>
    </source>
</evidence>
<dbReference type="EMBL" id="WHUG01000002">
    <property type="protein sequence ID" value="MQA37751.1"/>
    <property type="molecule type" value="Genomic_DNA"/>
</dbReference>
<gene>
    <name evidence="1" type="ORF">GEV02_06285</name>
</gene>
<accession>A0A6A7MYF9</accession>
<name>A0A6A7MYF9_9BURK</name>
<proteinExistence type="predicted"/>
<sequence length="111" mass="12888">MLQTNDIQHRFHLLEQAIGQAAQACSAEPYIPGELRDSIQRLDRQSDTAREVLLSQDQLRIHKLVREMERLAERARQVCINVPRLSAHMRSAVNYMHGQVMELKRDLRISS</sequence>
<evidence type="ECO:0000313" key="1">
    <source>
        <dbReference type="EMBL" id="MQA37751.1"/>
    </source>
</evidence>
<dbReference type="Proteomes" id="UP000440498">
    <property type="component" value="Unassembled WGS sequence"/>
</dbReference>
<comment type="caution">
    <text evidence="1">The sequence shown here is derived from an EMBL/GenBank/DDBJ whole genome shotgun (WGS) entry which is preliminary data.</text>
</comment>
<dbReference type="AlphaFoldDB" id="A0A6A7MYF9"/>
<keyword evidence="2" id="KW-1185">Reference proteome</keyword>
<reference evidence="1 2" key="1">
    <citation type="submission" date="2019-10" db="EMBL/GenBank/DDBJ databases">
        <title>Two novel species isolated from a subtropical stream in China.</title>
        <authorList>
            <person name="Lu H."/>
        </authorList>
    </citation>
    <scope>NUCLEOTIDE SEQUENCE [LARGE SCALE GENOMIC DNA]</scope>
    <source>
        <strain evidence="1 2">FT29W</strain>
    </source>
</reference>
<dbReference type="RefSeq" id="WP_152837181.1">
    <property type="nucleotide sequence ID" value="NZ_WHUG01000002.1"/>
</dbReference>
<organism evidence="1 2">
    <name type="scientific">Rugamonas aquatica</name>
    <dbReference type="NCBI Taxonomy" id="2743357"/>
    <lineage>
        <taxon>Bacteria</taxon>
        <taxon>Pseudomonadati</taxon>
        <taxon>Pseudomonadota</taxon>
        <taxon>Betaproteobacteria</taxon>
        <taxon>Burkholderiales</taxon>
        <taxon>Oxalobacteraceae</taxon>
        <taxon>Telluria group</taxon>
        <taxon>Rugamonas</taxon>
    </lineage>
</organism>
<protein>
    <submittedName>
        <fullName evidence="1">Uncharacterized protein</fullName>
    </submittedName>
</protein>